<feature type="transmembrane region" description="Helical" evidence="2">
    <location>
        <begin position="23"/>
        <end position="47"/>
    </location>
</feature>
<reference evidence="3 4" key="1">
    <citation type="submission" date="2016-10" db="EMBL/GenBank/DDBJ databases">
        <authorList>
            <person name="de Groot N.N."/>
        </authorList>
    </citation>
    <scope>NUCLEOTIDE SEQUENCE [LARGE SCALE GENOMIC DNA]</scope>
    <source>
        <strain evidence="3 4">DSM 24956</strain>
    </source>
</reference>
<feature type="region of interest" description="Disordered" evidence="1">
    <location>
        <begin position="664"/>
        <end position="684"/>
    </location>
</feature>
<feature type="region of interest" description="Disordered" evidence="1">
    <location>
        <begin position="1054"/>
        <end position="1074"/>
    </location>
</feature>
<keyword evidence="2" id="KW-1133">Transmembrane helix</keyword>
<organism evidence="3 4">
    <name type="scientific">Lutibacter oricola</name>
    <dbReference type="NCBI Taxonomy" id="762486"/>
    <lineage>
        <taxon>Bacteria</taxon>
        <taxon>Pseudomonadati</taxon>
        <taxon>Bacteroidota</taxon>
        <taxon>Flavobacteriia</taxon>
        <taxon>Flavobacteriales</taxon>
        <taxon>Flavobacteriaceae</taxon>
        <taxon>Lutibacter</taxon>
    </lineage>
</organism>
<evidence type="ECO:0000256" key="2">
    <source>
        <dbReference type="SAM" id="Phobius"/>
    </source>
</evidence>
<feature type="region of interest" description="Disordered" evidence="1">
    <location>
        <begin position="936"/>
        <end position="973"/>
    </location>
</feature>
<dbReference type="Proteomes" id="UP000199595">
    <property type="component" value="Unassembled WGS sequence"/>
</dbReference>
<keyword evidence="2" id="KW-0472">Membrane</keyword>
<protein>
    <recommendedName>
        <fullName evidence="5">Glutamyl-tRNA synthetase</fullName>
    </recommendedName>
</protein>
<accession>A0A1H2QM74</accession>
<keyword evidence="2" id="KW-0812">Transmembrane</keyword>
<dbReference type="RefSeq" id="WP_090118501.1">
    <property type="nucleotide sequence ID" value="NZ_FNNJ01000001.1"/>
</dbReference>
<dbReference type="STRING" id="762486.SAMN05444411_10137"/>
<keyword evidence="4" id="KW-1185">Reference proteome</keyword>
<evidence type="ECO:0000313" key="4">
    <source>
        <dbReference type="Proteomes" id="UP000199595"/>
    </source>
</evidence>
<name>A0A1H2QM74_9FLAO</name>
<evidence type="ECO:0000313" key="3">
    <source>
        <dbReference type="EMBL" id="SDW08231.1"/>
    </source>
</evidence>
<feature type="compositionally biased region" description="Basic and acidic residues" evidence="1">
    <location>
        <begin position="743"/>
        <end position="752"/>
    </location>
</feature>
<sequence length="1114" mass="128886">MSYINNIEHKLQKFIKKYYVNELIKGVILFVSIGLLYFILTLLIEYFLWLKPMARTVLFWFFILVEIALLVFYIVIPLFKIFGLKSGISSIEASKIIGNHFPEVNDKLLNMLQLHTSSQNSELLEASIEQKSKQLQPIPFIKAVDFSKNKKYLKYAVLPFIIWMLVYVTGNINIFNDSFSRVVNHTQVYEPPAPFSFVVLNPSLKFVEGEAFTIQVKTEGSIVPENAKIKFLNENYFLENNGLGNFKYTFPGLNESVFIQFEANNVVSKEYKVEVIPTPIITNIKMVLNYPSYTGKRSEIIQNTGNAVVPLGTFVSWQIETDKTEKVDLNTDNEVYTFNKTSINHFNYKKQVHKNLNYTISSSNKELSNHEQLNFNIDVISDEFPKITVHSNIDSISRGPVQFVGQLSDDYKVRKLQLVYYNKNTPSIKKNLNLKIEGSSFTNFDYTFPDQIEIVDGIDYEMYFEVFDNDFVNGSKSTKSKVFSYYKKTEEEVKEELLKEQSESISNISKALEKSKKDNSNLEKFKNQLQKKAEFNWNDTQKLEQFMKRQTQYKNMLQKQTEKLENNLNEQPDIEKLAEKKEDLKKRIEETKKLADQDKLLKELQKLSEKLNKEDLVEKLKEMTKKNKRNEQSLERILELTKRFYVEQKATQIQEKLTELSEKQNELAKSKDEENTSKKQEEINNEFEKIKEDFKELDKNNKDLIRPMKLPKPDDDLKSIDKDLENAMNELNKEENSNSSDGGDDKKSDAKKSQKSAAKKMKEMGSQMGESMEGMEGEEIDENIEDLRKIVENLIEFSFQQEDLLEKFLRGNNQHPEFAKNLKNQHVLKEYFEHIDDSLYALSLRLVKMGDKIQKEVSDVHYNMDGAISSFTENRFDQGSSKQQFVITSANNLANNLSVLLQSLMNASPSFGKGKSGKGQGFSLPDIIKKQGELSEKMKEGMKSGEKGKKGEKGKPKNGKGSEKGEGDINGEDGEMKSAELFEIYKQQAQLKEMLKELLGEQDGKNAKAGSGKAVKQMEELEKEMLEKGFSKEVIEKMQNISYELLKLEEAELKQGKDSKRKANQNNSDFEKRNIEKLKLQKQYFNSTEILNRQSLPLRSIYKKKVQEYFKAKQ</sequence>
<feature type="transmembrane region" description="Helical" evidence="2">
    <location>
        <begin position="152"/>
        <end position="170"/>
    </location>
</feature>
<feature type="transmembrane region" description="Helical" evidence="2">
    <location>
        <begin position="59"/>
        <end position="79"/>
    </location>
</feature>
<gene>
    <name evidence="3" type="ORF">SAMN05444411_10137</name>
</gene>
<dbReference type="EMBL" id="FNNJ01000001">
    <property type="protein sequence ID" value="SDW08231.1"/>
    <property type="molecule type" value="Genomic_DNA"/>
</dbReference>
<evidence type="ECO:0000256" key="1">
    <source>
        <dbReference type="SAM" id="MobiDB-lite"/>
    </source>
</evidence>
<proteinExistence type="predicted"/>
<feature type="compositionally biased region" description="Basic and acidic residues" evidence="1">
    <location>
        <begin position="936"/>
        <end position="967"/>
    </location>
</feature>
<dbReference type="AlphaFoldDB" id="A0A1H2QM74"/>
<evidence type="ECO:0008006" key="5">
    <source>
        <dbReference type="Google" id="ProtNLM"/>
    </source>
</evidence>
<dbReference type="OrthoDB" id="9812498at2"/>
<feature type="region of interest" description="Disordered" evidence="1">
    <location>
        <begin position="731"/>
        <end position="777"/>
    </location>
</feature>